<dbReference type="EMBL" id="PDCK01000039">
    <property type="protein sequence ID" value="PRQ60638.1"/>
    <property type="molecule type" value="Genomic_DNA"/>
</dbReference>
<dbReference type="InterPro" id="IPR007053">
    <property type="entry name" value="LRAT_dom"/>
</dbReference>
<organism evidence="2 3">
    <name type="scientific">Rosa chinensis</name>
    <name type="common">China rose</name>
    <dbReference type="NCBI Taxonomy" id="74649"/>
    <lineage>
        <taxon>Eukaryota</taxon>
        <taxon>Viridiplantae</taxon>
        <taxon>Streptophyta</taxon>
        <taxon>Embryophyta</taxon>
        <taxon>Tracheophyta</taxon>
        <taxon>Spermatophyta</taxon>
        <taxon>Magnoliopsida</taxon>
        <taxon>eudicotyledons</taxon>
        <taxon>Gunneridae</taxon>
        <taxon>Pentapetalae</taxon>
        <taxon>rosids</taxon>
        <taxon>fabids</taxon>
        <taxon>Rosales</taxon>
        <taxon>Rosaceae</taxon>
        <taxon>Rosoideae</taxon>
        <taxon>Rosoideae incertae sedis</taxon>
        <taxon>Rosa</taxon>
    </lineage>
</organism>
<dbReference type="AlphaFoldDB" id="A0A2P6SPM6"/>
<dbReference type="Gene3D" id="3.90.1720.10">
    <property type="entry name" value="endopeptidase domain like (from Nostoc punctiforme)"/>
    <property type="match status" value="1"/>
</dbReference>
<proteinExistence type="predicted"/>
<keyword evidence="3" id="KW-1185">Reference proteome</keyword>
<sequence>MFVESKYQNKLKRYDINSYPAHVCKTSIPRLHMASSRSSSLTEMHRTRFINKIDKESLERGDHIYAYRKGGLYSHHGIFIGEDRVIHFVRTNEGNTSRRVEPCQKCGVDKNHLRGVVKSCVDCFLNGHSLRRYRYSASHRRFATNLGGTCTTGDADPPDVTISRAEDLFNTKDFGDYDLLKNNCETFAVFCKTGKHYYRKPI</sequence>
<evidence type="ECO:0000313" key="3">
    <source>
        <dbReference type="Proteomes" id="UP000238479"/>
    </source>
</evidence>
<evidence type="ECO:0000259" key="1">
    <source>
        <dbReference type="PROSITE" id="PS51934"/>
    </source>
</evidence>
<dbReference type="OMA" id="YRYSASH"/>
<protein>
    <submittedName>
        <fullName evidence="2">Putative endopeptidase, NLPC/P60 domain, LRAT-like domain-containing protein</fullName>
    </submittedName>
</protein>
<dbReference type="Proteomes" id="UP000238479">
    <property type="component" value="Chromosome 1"/>
</dbReference>
<dbReference type="PANTHER" id="PTHR46137">
    <property type="entry name" value="OS05G0310600 PROTEIN"/>
    <property type="match status" value="1"/>
</dbReference>
<dbReference type="PANTHER" id="PTHR46137:SF3">
    <property type="entry name" value="OS05G0310600 PROTEIN"/>
    <property type="match status" value="1"/>
</dbReference>
<dbReference type="PROSITE" id="PS51934">
    <property type="entry name" value="LRAT"/>
    <property type="match status" value="1"/>
</dbReference>
<dbReference type="STRING" id="74649.A0A2P6SPM6"/>
<reference evidence="2 3" key="1">
    <citation type="journal article" date="2018" name="Nat. Genet.">
        <title>The Rosa genome provides new insights in the design of modern roses.</title>
        <authorList>
            <person name="Bendahmane M."/>
        </authorList>
    </citation>
    <scope>NUCLEOTIDE SEQUENCE [LARGE SCALE GENOMIC DNA]</scope>
    <source>
        <strain evidence="3">cv. Old Blush</strain>
    </source>
</reference>
<evidence type="ECO:0000313" key="2">
    <source>
        <dbReference type="EMBL" id="PRQ60638.1"/>
    </source>
</evidence>
<feature type="domain" description="LRAT" evidence="1">
    <location>
        <begin position="65"/>
        <end position="200"/>
    </location>
</feature>
<name>A0A2P6SPM6_ROSCH</name>
<accession>A0A2P6SPM6</accession>
<dbReference type="Pfam" id="PF04970">
    <property type="entry name" value="LRAT"/>
    <property type="match status" value="1"/>
</dbReference>
<gene>
    <name evidence="2" type="ORF">RchiOBHm_Chr1g0383441</name>
</gene>
<comment type="caution">
    <text evidence="2">The sequence shown here is derived from an EMBL/GenBank/DDBJ whole genome shotgun (WGS) entry which is preliminary data.</text>
</comment>
<dbReference type="Gramene" id="PRQ60638">
    <property type="protein sequence ID" value="PRQ60638"/>
    <property type="gene ID" value="RchiOBHm_Chr1g0383441"/>
</dbReference>